<keyword evidence="4" id="KW-0472">Membrane</keyword>
<sequence>MQNTHPDRFRNLKYPHQWRIVGIVALVLASAAGSLYVLAQNPGKEITPKVIDNRPAIKAITALGRIEPQGEVVQVSVSQTAGSNRVAELLVKNGDRINKGQIIAILDNRDTRLAALNRAKQQVAVAQAQLAQVKAGAKQGEIAAQQAIIAELEAELRQEVAARVATVRRLEAEVRNATIEYQRYQSLQADGAVSTSIRDSKKLTLETAEESLREALANRSQTSETLKERLRQAKATLNRIAEVRPTDVQAAQAQVDSAKAAVQEAQANLNLAYVRSPKAGQILKTHTLAGEIVGDKGIVEIGQTNQMYVVAEVYEVDINRVKVGQSAAITQLNLPGELSGTVEQIDLLIAKKDVLNTDPAADIDARVVEVKIRLNAESSQRVTGLTNSKVKVAIALN</sequence>
<protein>
    <submittedName>
        <fullName evidence="5">ABC exporter membrane fusion protein</fullName>
    </submittedName>
</protein>
<organism evidence="5 6">
    <name type="scientific">Anabaena azotica FACHB-119</name>
    <dbReference type="NCBI Taxonomy" id="947527"/>
    <lineage>
        <taxon>Bacteria</taxon>
        <taxon>Bacillati</taxon>
        <taxon>Cyanobacteriota</taxon>
        <taxon>Cyanophyceae</taxon>
        <taxon>Nostocales</taxon>
        <taxon>Nostocaceae</taxon>
        <taxon>Anabaena</taxon>
        <taxon>Anabaena azotica</taxon>
    </lineage>
</organism>
<feature type="coiled-coil region" evidence="3">
    <location>
        <begin position="116"/>
        <end position="268"/>
    </location>
</feature>
<evidence type="ECO:0000256" key="3">
    <source>
        <dbReference type="SAM" id="Coils"/>
    </source>
</evidence>
<dbReference type="InterPro" id="IPR050465">
    <property type="entry name" value="UPF0194_transport"/>
</dbReference>
<keyword evidence="4" id="KW-0812">Transmembrane</keyword>
<dbReference type="NCBIfam" id="TIGR02971">
    <property type="entry name" value="heterocyst_DevB"/>
    <property type="match status" value="1"/>
</dbReference>
<evidence type="ECO:0000313" key="5">
    <source>
        <dbReference type="EMBL" id="MBD2502548.1"/>
    </source>
</evidence>
<gene>
    <name evidence="5" type="ORF">H6G83_18350</name>
</gene>
<dbReference type="EMBL" id="JACJSG010000025">
    <property type="protein sequence ID" value="MBD2502548.1"/>
    <property type="molecule type" value="Genomic_DNA"/>
</dbReference>
<dbReference type="Gene3D" id="2.40.50.100">
    <property type="match status" value="1"/>
</dbReference>
<accession>A0ABR8D5W1</accession>
<keyword evidence="6" id="KW-1185">Reference proteome</keyword>
<keyword evidence="4" id="KW-1133">Transmembrane helix</keyword>
<name>A0ABR8D5W1_9NOST</name>
<dbReference type="InterPro" id="IPR014315">
    <property type="entry name" value="ABC_heterocyst_DevB"/>
</dbReference>
<reference evidence="5 6" key="1">
    <citation type="journal article" date="2020" name="ISME J.">
        <title>Comparative genomics reveals insights into cyanobacterial evolution and habitat adaptation.</title>
        <authorList>
            <person name="Chen M.Y."/>
            <person name="Teng W.K."/>
            <person name="Zhao L."/>
            <person name="Hu C.X."/>
            <person name="Zhou Y.K."/>
            <person name="Han B.P."/>
            <person name="Song L.R."/>
            <person name="Shu W.S."/>
        </authorList>
    </citation>
    <scope>NUCLEOTIDE SEQUENCE [LARGE SCALE GENOMIC DNA]</scope>
    <source>
        <strain evidence="5 6">FACHB-119</strain>
    </source>
</reference>
<dbReference type="RefSeq" id="WP_190474907.1">
    <property type="nucleotide sequence ID" value="NZ_JACJSG010000025.1"/>
</dbReference>
<comment type="caution">
    <text evidence="5">The sequence shown here is derived from an EMBL/GenBank/DDBJ whole genome shotgun (WGS) entry which is preliminary data.</text>
</comment>
<dbReference type="PANTHER" id="PTHR32347:SF27">
    <property type="entry name" value="RND EFFLUX PUMP MEMBRANE FUSION PROTEIN BARREL-SANDWICH DOMAIN-CONTAINING PROTEIN"/>
    <property type="match status" value="1"/>
</dbReference>
<comment type="subcellular location">
    <subcellularLocation>
        <location evidence="1">Cell envelope</location>
    </subcellularLocation>
</comment>
<proteinExistence type="predicted"/>
<dbReference type="Proteomes" id="UP000661112">
    <property type="component" value="Unassembled WGS sequence"/>
</dbReference>
<evidence type="ECO:0000313" key="6">
    <source>
        <dbReference type="Proteomes" id="UP000661112"/>
    </source>
</evidence>
<evidence type="ECO:0000256" key="4">
    <source>
        <dbReference type="SAM" id="Phobius"/>
    </source>
</evidence>
<keyword evidence="2 3" id="KW-0175">Coiled coil</keyword>
<evidence type="ECO:0000256" key="2">
    <source>
        <dbReference type="ARBA" id="ARBA00023054"/>
    </source>
</evidence>
<dbReference type="SUPFAM" id="SSF111369">
    <property type="entry name" value="HlyD-like secretion proteins"/>
    <property type="match status" value="1"/>
</dbReference>
<evidence type="ECO:0000256" key="1">
    <source>
        <dbReference type="ARBA" id="ARBA00004196"/>
    </source>
</evidence>
<feature type="transmembrane region" description="Helical" evidence="4">
    <location>
        <begin position="20"/>
        <end position="39"/>
    </location>
</feature>
<dbReference type="Gene3D" id="2.40.30.170">
    <property type="match status" value="1"/>
</dbReference>
<dbReference type="PANTHER" id="PTHR32347">
    <property type="entry name" value="EFFLUX SYSTEM COMPONENT YKNX-RELATED"/>
    <property type="match status" value="1"/>
</dbReference>